<evidence type="ECO:0000313" key="1">
    <source>
        <dbReference type="EMBL" id="GIY33776.1"/>
    </source>
</evidence>
<accession>A0AAV4SLS1</accession>
<keyword evidence="2" id="KW-1185">Reference proteome</keyword>
<sequence>MTRKNRVPELASNGVNDNLSYSPMVVKNGLLTAKQEEEQRGKIGYQNWHLTKFNNNVYISGRTVPPSMRTQSHTLGERTRKNRLPELASNEVEANLSCSPMAVVKGALTAEQKVNPKSFLNDAIARGHLVLFFHYL</sequence>
<proteinExistence type="predicted"/>
<comment type="caution">
    <text evidence="1">The sequence shown here is derived from an EMBL/GenBank/DDBJ whole genome shotgun (WGS) entry which is preliminary data.</text>
</comment>
<dbReference type="EMBL" id="BPLQ01007986">
    <property type="protein sequence ID" value="GIY33776.1"/>
    <property type="molecule type" value="Genomic_DNA"/>
</dbReference>
<reference evidence="1 2" key="1">
    <citation type="submission" date="2021-06" db="EMBL/GenBank/DDBJ databases">
        <title>Caerostris darwini draft genome.</title>
        <authorList>
            <person name="Kono N."/>
            <person name="Arakawa K."/>
        </authorList>
    </citation>
    <scope>NUCLEOTIDE SEQUENCE [LARGE SCALE GENOMIC DNA]</scope>
</reference>
<organism evidence="1 2">
    <name type="scientific">Caerostris darwini</name>
    <dbReference type="NCBI Taxonomy" id="1538125"/>
    <lineage>
        <taxon>Eukaryota</taxon>
        <taxon>Metazoa</taxon>
        <taxon>Ecdysozoa</taxon>
        <taxon>Arthropoda</taxon>
        <taxon>Chelicerata</taxon>
        <taxon>Arachnida</taxon>
        <taxon>Araneae</taxon>
        <taxon>Araneomorphae</taxon>
        <taxon>Entelegynae</taxon>
        <taxon>Araneoidea</taxon>
        <taxon>Araneidae</taxon>
        <taxon>Caerostris</taxon>
    </lineage>
</organism>
<dbReference type="AlphaFoldDB" id="A0AAV4SLS1"/>
<evidence type="ECO:0000313" key="2">
    <source>
        <dbReference type="Proteomes" id="UP001054837"/>
    </source>
</evidence>
<name>A0AAV4SLS1_9ARAC</name>
<protein>
    <submittedName>
        <fullName evidence="1">Uncharacterized protein</fullName>
    </submittedName>
</protein>
<gene>
    <name evidence="1" type="ORF">CDAR_587341</name>
</gene>
<dbReference type="Proteomes" id="UP001054837">
    <property type="component" value="Unassembled WGS sequence"/>
</dbReference>